<evidence type="ECO:0000313" key="2">
    <source>
        <dbReference type="EMBL" id="KAK3912917.1"/>
    </source>
</evidence>
<proteinExistence type="predicted"/>
<reference evidence="2" key="1">
    <citation type="submission" date="2021-07" db="EMBL/GenBank/DDBJ databases">
        <authorList>
            <person name="Catto M.A."/>
            <person name="Jacobson A."/>
            <person name="Kennedy G."/>
            <person name="Labadie P."/>
            <person name="Hunt B.G."/>
            <person name="Srinivasan R."/>
        </authorList>
    </citation>
    <scope>NUCLEOTIDE SEQUENCE</scope>
    <source>
        <strain evidence="2">PL_HMW_Pooled</strain>
        <tissue evidence="2">Head</tissue>
    </source>
</reference>
<comment type="caution">
    <text evidence="2">The sequence shown here is derived from an EMBL/GenBank/DDBJ whole genome shotgun (WGS) entry which is preliminary data.</text>
</comment>
<feature type="compositionally biased region" description="Polar residues" evidence="1">
    <location>
        <begin position="81"/>
        <end position="90"/>
    </location>
</feature>
<organism evidence="2 3">
    <name type="scientific">Frankliniella fusca</name>
    <dbReference type="NCBI Taxonomy" id="407009"/>
    <lineage>
        <taxon>Eukaryota</taxon>
        <taxon>Metazoa</taxon>
        <taxon>Ecdysozoa</taxon>
        <taxon>Arthropoda</taxon>
        <taxon>Hexapoda</taxon>
        <taxon>Insecta</taxon>
        <taxon>Pterygota</taxon>
        <taxon>Neoptera</taxon>
        <taxon>Paraneoptera</taxon>
        <taxon>Thysanoptera</taxon>
        <taxon>Terebrantia</taxon>
        <taxon>Thripoidea</taxon>
        <taxon>Thripidae</taxon>
        <taxon>Frankliniella</taxon>
    </lineage>
</organism>
<gene>
    <name evidence="2" type="ORF">KUF71_022371</name>
</gene>
<dbReference type="EMBL" id="JAHWGI010000307">
    <property type="protein sequence ID" value="KAK3912917.1"/>
    <property type="molecule type" value="Genomic_DNA"/>
</dbReference>
<protein>
    <submittedName>
        <fullName evidence="2">Superoxide dismutase [Cu-Zn] 6</fullName>
    </submittedName>
</protein>
<name>A0AAE1H191_9NEOP</name>
<keyword evidence="3" id="KW-1185">Reference proteome</keyword>
<reference evidence="2" key="2">
    <citation type="journal article" date="2023" name="BMC Genomics">
        <title>Pest status, molecular evolution, and epigenetic factors derived from the genome assembly of Frankliniella fusca, a thysanopteran phytovirus vector.</title>
        <authorList>
            <person name="Catto M.A."/>
            <person name="Labadie P.E."/>
            <person name="Jacobson A.L."/>
            <person name="Kennedy G.G."/>
            <person name="Srinivasan R."/>
            <person name="Hunt B.G."/>
        </authorList>
    </citation>
    <scope>NUCLEOTIDE SEQUENCE</scope>
    <source>
        <strain evidence="2">PL_HMW_Pooled</strain>
    </source>
</reference>
<feature type="compositionally biased region" description="Low complexity" evidence="1">
    <location>
        <begin position="98"/>
        <end position="113"/>
    </location>
</feature>
<dbReference type="AlphaFoldDB" id="A0AAE1H191"/>
<sequence>MPSAPSDEEPNRKRRRYTGTSRTTRWRRRLAGIDLSSEDEEAQNEDRATVASETPPQHNIEIDEFGRAADSSIPQYLSLSPTLQNTQNCGNPKDELADSSISDSISPSPHSSIQNNEDSCDSQVREQNAKSCLSNRFIHD</sequence>
<accession>A0AAE1H191</accession>
<feature type="region of interest" description="Disordered" evidence="1">
    <location>
        <begin position="1"/>
        <end position="58"/>
    </location>
</feature>
<feature type="region of interest" description="Disordered" evidence="1">
    <location>
        <begin position="81"/>
        <end position="140"/>
    </location>
</feature>
<evidence type="ECO:0000313" key="3">
    <source>
        <dbReference type="Proteomes" id="UP001219518"/>
    </source>
</evidence>
<dbReference type="Proteomes" id="UP001219518">
    <property type="component" value="Unassembled WGS sequence"/>
</dbReference>
<evidence type="ECO:0000256" key="1">
    <source>
        <dbReference type="SAM" id="MobiDB-lite"/>
    </source>
</evidence>